<dbReference type="FunFam" id="3.40.50.300:FF:000838">
    <property type="entry name" value="ABC multidrug transporter (Eurofung)"/>
    <property type="match status" value="1"/>
</dbReference>
<protein>
    <submittedName>
        <fullName evidence="13">Abc transporter superfamily protein</fullName>
    </submittedName>
</protein>
<dbReference type="InterPro" id="IPR011527">
    <property type="entry name" value="ABC1_TM_dom"/>
</dbReference>
<feature type="coiled-coil region" evidence="8">
    <location>
        <begin position="768"/>
        <end position="795"/>
    </location>
</feature>
<dbReference type="EMBL" id="GG738867">
    <property type="protein sequence ID" value="EFC44575.1"/>
    <property type="molecule type" value="Genomic_DNA"/>
</dbReference>
<evidence type="ECO:0000256" key="4">
    <source>
        <dbReference type="ARBA" id="ARBA00022741"/>
    </source>
</evidence>
<name>D2VEW1_NAEGR</name>
<feature type="transmembrane region" description="Helical" evidence="10">
    <location>
        <begin position="333"/>
        <end position="351"/>
    </location>
</feature>
<keyword evidence="3 10" id="KW-0812">Transmembrane</keyword>
<evidence type="ECO:0000256" key="9">
    <source>
        <dbReference type="SAM" id="MobiDB-lite"/>
    </source>
</evidence>
<dbReference type="GO" id="GO:0140359">
    <property type="term" value="F:ABC-type transporter activity"/>
    <property type="evidence" value="ECO:0007669"/>
    <property type="project" value="InterPro"/>
</dbReference>
<dbReference type="CDD" id="cd03250">
    <property type="entry name" value="ABCC_MRP_domain1"/>
    <property type="match status" value="1"/>
</dbReference>
<keyword evidence="14" id="KW-1185">Reference proteome</keyword>
<feature type="transmembrane region" description="Helical" evidence="10">
    <location>
        <begin position="431"/>
        <end position="459"/>
    </location>
</feature>
<dbReference type="InterPro" id="IPR027417">
    <property type="entry name" value="P-loop_NTPase"/>
</dbReference>
<feature type="transmembrane region" description="Helical" evidence="10">
    <location>
        <begin position="931"/>
        <end position="952"/>
    </location>
</feature>
<dbReference type="Gene3D" id="1.20.1560.10">
    <property type="entry name" value="ABC transporter type 1, transmembrane domain"/>
    <property type="match status" value="2"/>
</dbReference>
<dbReference type="CDD" id="cd18579">
    <property type="entry name" value="ABC_6TM_ABCC_D1"/>
    <property type="match status" value="1"/>
</dbReference>
<feature type="transmembrane region" description="Helical" evidence="10">
    <location>
        <begin position="1043"/>
        <end position="1065"/>
    </location>
</feature>
<evidence type="ECO:0000313" key="14">
    <source>
        <dbReference type="Proteomes" id="UP000006671"/>
    </source>
</evidence>
<dbReference type="SMART" id="SM00382">
    <property type="entry name" value="AAA"/>
    <property type="match status" value="2"/>
</dbReference>
<evidence type="ECO:0000259" key="11">
    <source>
        <dbReference type="PROSITE" id="PS50893"/>
    </source>
</evidence>
<evidence type="ECO:0000256" key="2">
    <source>
        <dbReference type="ARBA" id="ARBA00022448"/>
    </source>
</evidence>
<dbReference type="Pfam" id="PF00664">
    <property type="entry name" value="ABC_membrane"/>
    <property type="match status" value="2"/>
</dbReference>
<dbReference type="GO" id="GO:0016887">
    <property type="term" value="F:ATP hydrolysis activity"/>
    <property type="evidence" value="ECO:0007669"/>
    <property type="project" value="InterPro"/>
</dbReference>
<sequence>MSSNEEAPTLIKNSSHNQDDELEDLLDARNENVVDVFKEEIDGSSSEPLENGASWISLVFFSFAGSLMSLGFRKAGENYLIKLIKQMLNRIGIFGQFQIRKEEGMNHGDIPKLDERFKANRHCELFERQYRELYHERGYYSEDGGFRKNFGTLLLRVIERAYRNRGLYSISLWKIAEMACLYMSPLILYILLESIKVDDYVKSAIPAATQFLIPISSYGLLNNDTVITSNYTMNNETNWFQENLPLSNIFFQLTLVILLFTFNSMASLCIHQYYYATSKIWIPLIGALQGSILQKLNRIKSEERRKFKSGELNNLFATDAKRLAMDGIDIHEAWLLPLTLIVGVVLVFLFFGYSSLVGILAMVVCGPILPLLGKYQTSFAAKAAEFRDERVKHISEVLNGIRIVKFYVFEDKMKEKVNQARGKEYSLLKKYITVLSGYCFTSSLIAVVGSGATFVTFYYVGGNLTLPKMFTGLVLFSTFRLPLLYLPWVFSNLVLAYVSAKRIGRFLFCEDTLNLPHDHENKANLWDFDSEHTELSSIMDNNSAIECKDASIGWSEEDAPILTDLNLKIEKGKLYCVIGNTGSGKSTLISSIYGESIVKSGKVQVNPSCNISLSDETPWLINASVMENIIFDKNLTFDRERYNRVLDVCQLRDDLSQFPNHDQTEIGFSGINLSGGQKHRISLARACYSNSEIILMDSTLNSIDAKLCRKIFNECISGYLKDRTRILVTHSLQLLEMADEVIVLENGKLIAKGPLKDIKDSYDFSKLISEQEEELETVEKEAIEKEKKQDEKKGQLVAVEDKSHGEVSWAVFMAYIRQCGIFLTLLSLFMNLLSIGAKTASQVWISVMNSDLLGLPLGTYVWVFFSFGLMDCFIIFFKELTLGFATLRGSTNLHRGMLNNILRAPIQFFDQNPVGRVLNRFTQDLETLDNMVMPASDFIGNVLNIFFTLTLISIINPMFLIVVIPIGLAFYFIQEYYRTTSRELRRLESISKSPVMSHFNSCLEGVNTVKASLVHSNIYADSFSKIDFANKHTFNRFMINRWLGVRIHLISQSVLFFTAIFAIIAKNTQDISPAFLALTISNSLQLSDCFQGLVRSFVEVESNMTCVERIVYYAQSISQEAAYDKEGDPTTTEWPTKGHIQLDKFSVRYRDDLDPVLKNLDLDIKAGTKVGVVGRTGSGKSTLLISLFRFLEANEDISSIGLRALRKALLIIPQQPVLFSGSIRYNLDPFDEFEDYEIWNALERVHMKEKIQPLQLSFTVTENGSNFSIGERQLLSLSRCILRKAKIIIFDESTAFVDHNSDALVQKVIREEFKDSTIITVAHRLDTIIDSDSIVFMKEGEIIETGSPKDLLLDERSNFSSLVRETGKQYSDHLKKQAFKLP</sequence>
<keyword evidence="8" id="KW-0175">Coiled coil</keyword>
<dbReference type="eggNOG" id="KOG0054">
    <property type="taxonomic scope" value="Eukaryota"/>
</dbReference>
<feature type="transmembrane region" description="Helical" evidence="10">
    <location>
        <begin position="249"/>
        <end position="270"/>
    </location>
</feature>
<dbReference type="FunFam" id="3.40.50.300:FF:000997">
    <property type="entry name" value="Multidrug resistance-associated protein 1"/>
    <property type="match status" value="1"/>
</dbReference>
<dbReference type="PROSITE" id="PS50929">
    <property type="entry name" value="ABC_TM1F"/>
    <property type="match status" value="2"/>
</dbReference>
<dbReference type="KEGG" id="ngr:NAEGRDRAFT_79693"/>
<dbReference type="OMA" id="MELKDAR"/>
<dbReference type="VEuPathDB" id="AmoebaDB:NAEGRDRAFT_79693"/>
<dbReference type="InterPro" id="IPR050173">
    <property type="entry name" value="ABC_transporter_C-like"/>
</dbReference>
<dbReference type="RefSeq" id="XP_002677319.1">
    <property type="nucleotide sequence ID" value="XM_002677273.1"/>
</dbReference>
<evidence type="ECO:0000259" key="12">
    <source>
        <dbReference type="PROSITE" id="PS50929"/>
    </source>
</evidence>
<dbReference type="STRING" id="5762.D2VEW1"/>
<gene>
    <name evidence="13" type="ORF">NAEGRDRAFT_79693</name>
</gene>
<evidence type="ECO:0000256" key="3">
    <source>
        <dbReference type="ARBA" id="ARBA00022692"/>
    </source>
</evidence>
<dbReference type="Gene3D" id="3.40.50.300">
    <property type="entry name" value="P-loop containing nucleotide triphosphate hydrolases"/>
    <property type="match status" value="2"/>
</dbReference>
<dbReference type="InterPro" id="IPR044726">
    <property type="entry name" value="ABCC_6TM_D2"/>
</dbReference>
<feature type="transmembrane region" description="Helical" evidence="10">
    <location>
        <begin position="819"/>
        <end position="837"/>
    </location>
</feature>
<dbReference type="GO" id="GO:0016020">
    <property type="term" value="C:membrane"/>
    <property type="evidence" value="ECO:0007669"/>
    <property type="project" value="UniProtKB-SubCell"/>
</dbReference>
<feature type="transmembrane region" description="Helical" evidence="10">
    <location>
        <begin position="958"/>
        <end position="977"/>
    </location>
</feature>
<comment type="subcellular location">
    <subcellularLocation>
        <location evidence="1">Membrane</location>
        <topology evidence="1">Multi-pass membrane protein</topology>
    </subcellularLocation>
</comment>
<dbReference type="SUPFAM" id="SSF52540">
    <property type="entry name" value="P-loop containing nucleoside triphosphate hydrolases"/>
    <property type="match status" value="2"/>
</dbReference>
<feature type="domain" description="ABC transporter" evidence="11">
    <location>
        <begin position="545"/>
        <end position="771"/>
    </location>
</feature>
<keyword evidence="2" id="KW-0813">Transport</keyword>
<evidence type="ECO:0000256" key="8">
    <source>
        <dbReference type="SAM" id="Coils"/>
    </source>
</evidence>
<feature type="domain" description="ABC transmembrane type-1" evidence="12">
    <location>
        <begin position="821"/>
        <end position="1102"/>
    </location>
</feature>
<keyword evidence="7 10" id="KW-0472">Membrane</keyword>
<dbReference type="CDD" id="cd03244">
    <property type="entry name" value="ABCC_MRP_domain2"/>
    <property type="match status" value="1"/>
</dbReference>
<feature type="transmembrane region" description="Helical" evidence="10">
    <location>
        <begin position="357"/>
        <end position="373"/>
    </location>
</feature>
<feature type="transmembrane region" description="Helical" evidence="10">
    <location>
        <begin position="857"/>
        <end position="877"/>
    </location>
</feature>
<feature type="transmembrane region" description="Helical" evidence="10">
    <location>
        <begin position="52"/>
        <end position="72"/>
    </location>
</feature>
<feature type="region of interest" description="Disordered" evidence="9">
    <location>
        <begin position="1"/>
        <end position="21"/>
    </location>
</feature>
<accession>D2VEW1</accession>
<dbReference type="InterPro" id="IPR036640">
    <property type="entry name" value="ABC1_TM_sf"/>
</dbReference>
<keyword evidence="4" id="KW-0547">Nucleotide-binding</keyword>
<keyword evidence="6 10" id="KW-1133">Transmembrane helix</keyword>
<evidence type="ECO:0000256" key="7">
    <source>
        <dbReference type="ARBA" id="ARBA00023136"/>
    </source>
</evidence>
<dbReference type="GO" id="GO:0005524">
    <property type="term" value="F:ATP binding"/>
    <property type="evidence" value="ECO:0007669"/>
    <property type="project" value="UniProtKB-KW"/>
</dbReference>
<feature type="transmembrane region" description="Helical" evidence="10">
    <location>
        <begin position="479"/>
        <end position="498"/>
    </location>
</feature>
<dbReference type="Pfam" id="PF00005">
    <property type="entry name" value="ABC_tran"/>
    <property type="match status" value="2"/>
</dbReference>
<dbReference type="InterPro" id="IPR003439">
    <property type="entry name" value="ABC_transporter-like_ATP-bd"/>
</dbReference>
<evidence type="ECO:0000313" key="13">
    <source>
        <dbReference type="EMBL" id="EFC44575.1"/>
    </source>
</evidence>
<dbReference type="FunFam" id="1.20.1560.10:FF:000010">
    <property type="entry name" value="Multidrug resistance-associated ABC transporter"/>
    <property type="match status" value="1"/>
</dbReference>
<feature type="compositionally biased region" description="Polar residues" evidence="9">
    <location>
        <begin position="1"/>
        <end position="16"/>
    </location>
</feature>
<dbReference type="InParanoid" id="D2VEW1"/>
<dbReference type="OrthoDB" id="6500128at2759"/>
<feature type="transmembrane region" description="Helical" evidence="10">
    <location>
        <begin position="172"/>
        <end position="192"/>
    </location>
</feature>
<organism evidence="14">
    <name type="scientific">Naegleria gruberi</name>
    <name type="common">Amoeba</name>
    <dbReference type="NCBI Taxonomy" id="5762"/>
    <lineage>
        <taxon>Eukaryota</taxon>
        <taxon>Discoba</taxon>
        <taxon>Heterolobosea</taxon>
        <taxon>Tetramitia</taxon>
        <taxon>Eutetramitia</taxon>
        <taxon>Vahlkampfiidae</taxon>
        <taxon>Naegleria</taxon>
    </lineage>
</organism>
<dbReference type="PROSITE" id="PS50893">
    <property type="entry name" value="ABC_TRANSPORTER_2"/>
    <property type="match status" value="2"/>
</dbReference>
<dbReference type="GeneID" id="8848598"/>
<feature type="domain" description="ABC transmembrane type-1" evidence="12">
    <location>
        <begin position="237"/>
        <end position="495"/>
    </location>
</feature>
<feature type="domain" description="ABC transporter" evidence="11">
    <location>
        <begin position="1140"/>
        <end position="1364"/>
    </location>
</feature>
<dbReference type="PANTHER" id="PTHR24223">
    <property type="entry name" value="ATP-BINDING CASSETTE SUB-FAMILY C"/>
    <property type="match status" value="1"/>
</dbReference>
<dbReference type="InterPro" id="IPR003593">
    <property type="entry name" value="AAA+_ATPase"/>
</dbReference>
<dbReference type="Proteomes" id="UP000006671">
    <property type="component" value="Unassembled WGS sequence"/>
</dbReference>
<dbReference type="PANTHER" id="PTHR24223:SF415">
    <property type="entry name" value="FI20190P1"/>
    <property type="match status" value="1"/>
</dbReference>
<dbReference type="InterPro" id="IPR044746">
    <property type="entry name" value="ABCC_6TM_D1"/>
</dbReference>
<evidence type="ECO:0000256" key="6">
    <source>
        <dbReference type="ARBA" id="ARBA00022989"/>
    </source>
</evidence>
<dbReference type="SUPFAM" id="SSF90123">
    <property type="entry name" value="ABC transporter transmembrane region"/>
    <property type="match status" value="2"/>
</dbReference>
<evidence type="ECO:0000256" key="1">
    <source>
        <dbReference type="ARBA" id="ARBA00004141"/>
    </source>
</evidence>
<reference evidence="13 14" key="1">
    <citation type="journal article" date="2010" name="Cell">
        <title>The genome of Naegleria gruberi illuminates early eukaryotic versatility.</title>
        <authorList>
            <person name="Fritz-Laylin L.K."/>
            <person name="Prochnik S.E."/>
            <person name="Ginger M.L."/>
            <person name="Dacks J.B."/>
            <person name="Carpenter M.L."/>
            <person name="Field M.C."/>
            <person name="Kuo A."/>
            <person name="Paredez A."/>
            <person name="Chapman J."/>
            <person name="Pham J."/>
            <person name="Shu S."/>
            <person name="Neupane R."/>
            <person name="Cipriano M."/>
            <person name="Mancuso J."/>
            <person name="Tu H."/>
            <person name="Salamov A."/>
            <person name="Lindquist E."/>
            <person name="Shapiro H."/>
            <person name="Lucas S."/>
            <person name="Grigoriev I.V."/>
            <person name="Cande W.Z."/>
            <person name="Fulton C."/>
            <person name="Rokhsar D.S."/>
            <person name="Dawson S.C."/>
        </authorList>
    </citation>
    <scope>NUCLEOTIDE SEQUENCE [LARGE SCALE GENOMIC DNA]</scope>
    <source>
        <strain evidence="13 14">NEG-M</strain>
    </source>
</reference>
<dbReference type="CDD" id="cd18580">
    <property type="entry name" value="ABC_6TM_ABCC_D2"/>
    <property type="match status" value="1"/>
</dbReference>
<keyword evidence="5" id="KW-0067">ATP-binding</keyword>
<proteinExistence type="predicted"/>
<evidence type="ECO:0000256" key="10">
    <source>
        <dbReference type="SAM" id="Phobius"/>
    </source>
</evidence>
<evidence type="ECO:0000256" key="5">
    <source>
        <dbReference type="ARBA" id="ARBA00022840"/>
    </source>
</evidence>